<proteinExistence type="predicted"/>
<evidence type="ECO:0000313" key="3">
    <source>
        <dbReference type="Proteomes" id="UP000250572"/>
    </source>
</evidence>
<accession>A0A315WB75</accession>
<feature type="region of interest" description="Disordered" evidence="1">
    <location>
        <begin position="140"/>
        <end position="167"/>
    </location>
</feature>
<feature type="region of interest" description="Disordered" evidence="1">
    <location>
        <begin position="190"/>
        <end position="237"/>
    </location>
</feature>
<protein>
    <submittedName>
        <fullName evidence="2">Uncharacterized protein</fullName>
    </submittedName>
</protein>
<gene>
    <name evidence="2" type="ORF">CCH79_00013624</name>
</gene>
<evidence type="ECO:0000313" key="2">
    <source>
        <dbReference type="EMBL" id="PWA33273.1"/>
    </source>
</evidence>
<sequence length="276" mass="31426">AQVLIEQEVHKAVANKERQIESIIQHIQDTNDEASFETSIQRLESRIDAIARRAEVALFHLASIQKQSSASSTANTDILGIKVEIMRFVVNFVGTAQSLTLWKPRHRRRQQIDTTRNALKNIRADNEVLTTALADLEDPPPVLTPRCSPVSKERKMGQKNQWSSNEDLCERPPCLSPCVSSEHKMIASMKTEATGSRKEDRDNENQDYFDEPMAKRLKKEASSPRHSRSLAPNDLEGMESMNNAEVFQMLHRWKTKIFLQLSSHLFDPPSLPPFLQ</sequence>
<dbReference type="EMBL" id="NHOQ01000074">
    <property type="protein sequence ID" value="PWA33273.1"/>
    <property type="molecule type" value="Genomic_DNA"/>
</dbReference>
<comment type="caution">
    <text evidence="2">The sequence shown here is derived from an EMBL/GenBank/DDBJ whole genome shotgun (WGS) entry which is preliminary data.</text>
</comment>
<dbReference type="AlphaFoldDB" id="A0A315WB75"/>
<dbReference type="STRING" id="33528.ENSGAFP00000013127"/>
<reference evidence="2 3" key="1">
    <citation type="journal article" date="2018" name="G3 (Bethesda)">
        <title>A High-Quality Reference Genome for the Invasive Mosquitofish Gambusia affinis Using a Chicago Library.</title>
        <authorList>
            <person name="Hoffberg S.L."/>
            <person name="Troendle N.J."/>
            <person name="Glenn T.C."/>
            <person name="Mahmud O."/>
            <person name="Louha S."/>
            <person name="Chalopin D."/>
            <person name="Bennetzen J.L."/>
            <person name="Mauricio R."/>
        </authorList>
    </citation>
    <scope>NUCLEOTIDE SEQUENCE [LARGE SCALE GENOMIC DNA]</scope>
    <source>
        <strain evidence="2">NE01/NJP1002.9</strain>
        <tissue evidence="2">Muscle</tissue>
    </source>
</reference>
<name>A0A315WB75_GAMAF</name>
<feature type="compositionally biased region" description="Basic and acidic residues" evidence="1">
    <location>
        <begin position="195"/>
        <end position="204"/>
    </location>
</feature>
<feature type="non-terminal residue" evidence="2">
    <location>
        <position position="1"/>
    </location>
</feature>
<evidence type="ECO:0000256" key="1">
    <source>
        <dbReference type="SAM" id="MobiDB-lite"/>
    </source>
</evidence>
<dbReference type="Proteomes" id="UP000250572">
    <property type="component" value="Unassembled WGS sequence"/>
</dbReference>
<organism evidence="2 3">
    <name type="scientific">Gambusia affinis</name>
    <name type="common">Western mosquitofish</name>
    <name type="synonym">Heterandria affinis</name>
    <dbReference type="NCBI Taxonomy" id="33528"/>
    <lineage>
        <taxon>Eukaryota</taxon>
        <taxon>Metazoa</taxon>
        <taxon>Chordata</taxon>
        <taxon>Craniata</taxon>
        <taxon>Vertebrata</taxon>
        <taxon>Euteleostomi</taxon>
        <taxon>Actinopterygii</taxon>
        <taxon>Neopterygii</taxon>
        <taxon>Teleostei</taxon>
        <taxon>Neoteleostei</taxon>
        <taxon>Acanthomorphata</taxon>
        <taxon>Ovalentaria</taxon>
        <taxon>Atherinomorphae</taxon>
        <taxon>Cyprinodontiformes</taxon>
        <taxon>Poeciliidae</taxon>
        <taxon>Poeciliinae</taxon>
        <taxon>Gambusia</taxon>
    </lineage>
</organism>
<keyword evidence="3" id="KW-1185">Reference proteome</keyword>